<accession>F8PEQ2</accession>
<feature type="region of interest" description="Disordered" evidence="1">
    <location>
        <begin position="286"/>
        <end position="341"/>
    </location>
</feature>
<feature type="region of interest" description="Disordered" evidence="1">
    <location>
        <begin position="104"/>
        <end position="129"/>
    </location>
</feature>
<dbReference type="AlphaFoldDB" id="F8PEQ2"/>
<reference evidence="2" key="1">
    <citation type="submission" date="2011-04" db="EMBL/GenBank/DDBJ databases">
        <title>Evolution of plant cell wall degrading machinery underlies the functional diversity of forest fungi.</title>
        <authorList>
            <consortium name="US DOE Joint Genome Institute (JGI-PGF)"/>
            <person name="Eastwood D.C."/>
            <person name="Floudas D."/>
            <person name="Binder M."/>
            <person name="Majcherczyk A."/>
            <person name="Schneider P."/>
            <person name="Aerts A."/>
            <person name="Asiegbu F.O."/>
            <person name="Baker S.E."/>
            <person name="Barry K."/>
            <person name="Bendiksby M."/>
            <person name="Blumentritt M."/>
            <person name="Coutinho P.M."/>
            <person name="Cullen D."/>
            <person name="Cullen D."/>
            <person name="Gathman A."/>
            <person name="Goodell B."/>
            <person name="Henrissat B."/>
            <person name="Ihrmark K."/>
            <person name="Kauserud H."/>
            <person name="Kohler A."/>
            <person name="LaButti K."/>
            <person name="Lapidus A."/>
            <person name="Lavin J.L."/>
            <person name="Lee Y.-H."/>
            <person name="Lindquist E."/>
            <person name="Lilly W."/>
            <person name="Lucas S."/>
            <person name="Morin E."/>
            <person name="Murat C."/>
            <person name="Oguiza J.A."/>
            <person name="Park J."/>
            <person name="Pisabarro A.G."/>
            <person name="Riley R."/>
            <person name="Rosling A."/>
            <person name="Salamov A."/>
            <person name="Schmidt O."/>
            <person name="Schmutz J."/>
            <person name="Skrede I."/>
            <person name="Stenlid J."/>
            <person name="Wiebenga A."/>
            <person name="Xie X."/>
            <person name="Kues U."/>
            <person name="Hibbett D.S."/>
            <person name="Hoffmeister D."/>
            <person name="Hogberg N."/>
            <person name="Martin F."/>
            <person name="Grigoriev I.V."/>
            <person name="Watkinson S.C."/>
        </authorList>
    </citation>
    <scope>NUCLEOTIDE SEQUENCE</scope>
    <source>
        <strain evidence="2">S7.9</strain>
    </source>
</reference>
<dbReference type="KEGG" id="sla:SERLADRAFT_481173"/>
<protein>
    <submittedName>
        <fullName evidence="2">Uncharacterized protein</fullName>
    </submittedName>
</protein>
<gene>
    <name evidence="2" type="ORF">SERLADRAFT_481173</name>
</gene>
<dbReference type="OrthoDB" id="4762016at2759"/>
<feature type="compositionally biased region" description="Polar residues" evidence="1">
    <location>
        <begin position="106"/>
        <end position="126"/>
    </location>
</feature>
<organism>
    <name type="scientific">Serpula lacrymans var. lacrymans (strain S7.9)</name>
    <name type="common">Dry rot fungus</name>
    <dbReference type="NCBI Taxonomy" id="578457"/>
    <lineage>
        <taxon>Eukaryota</taxon>
        <taxon>Fungi</taxon>
        <taxon>Dikarya</taxon>
        <taxon>Basidiomycota</taxon>
        <taxon>Agaricomycotina</taxon>
        <taxon>Agaricomycetes</taxon>
        <taxon>Agaricomycetidae</taxon>
        <taxon>Boletales</taxon>
        <taxon>Coniophorineae</taxon>
        <taxon>Serpulaceae</taxon>
        <taxon>Serpula</taxon>
    </lineage>
</organism>
<name>F8PEQ2_SERL9</name>
<dbReference type="RefSeq" id="XP_007324876.1">
    <property type="nucleotide sequence ID" value="XM_007324814.1"/>
</dbReference>
<evidence type="ECO:0000313" key="2">
    <source>
        <dbReference type="EMBL" id="EGO18391.1"/>
    </source>
</evidence>
<dbReference type="EMBL" id="GL945454">
    <property type="protein sequence ID" value="EGO18391.1"/>
    <property type="molecule type" value="Genomic_DNA"/>
</dbReference>
<proteinExistence type="predicted"/>
<evidence type="ECO:0000256" key="1">
    <source>
        <dbReference type="SAM" id="MobiDB-lite"/>
    </source>
</evidence>
<dbReference type="Proteomes" id="UP000008064">
    <property type="component" value="Unassembled WGS sequence"/>
</dbReference>
<feature type="compositionally biased region" description="Basic and acidic residues" evidence="1">
    <location>
        <begin position="286"/>
        <end position="333"/>
    </location>
</feature>
<dbReference type="GeneID" id="18821653"/>
<dbReference type="HOGENOM" id="CLU_067635_0_0_1"/>
<sequence>MGSGRFSLILHNIYSTLFRPPMSRPKDIVGLFQPGLFGPVGPESWGSILLLVDETSRCYIDRIVFCKCKKDKKHEFLLIHVRRHTITGAQKAFIVVDRAPRAPEGNNASVQSPPASGIASPSVSDTTADDRVSTCMENDKEFGNLTAKYKPYATLCELDFLPSVENHLPPSVRQLSVLLTVVNHHAPLYNLYEHQCYWFANTVFDMLKKLFPNAEEKCTSHDIRGNYHGLKFDHRNSIETITEEYDRSWIEACNRVREERIKQEETRRKHVEDGMKIGEERGIKIGEEHGRAEREQLKAEMEQQKAESARREAEKQAELDQLKARMHEDENRQSDNAAVAA</sequence>